<dbReference type="Gene3D" id="3.40.630.10">
    <property type="entry name" value="Zn peptidases"/>
    <property type="match status" value="1"/>
</dbReference>
<keyword evidence="4" id="KW-1185">Reference proteome</keyword>
<gene>
    <name evidence="3" type="ORF">THAPSDRAFT_6045</name>
</gene>
<reference evidence="3 4" key="1">
    <citation type="journal article" date="2004" name="Science">
        <title>The genome of the diatom Thalassiosira pseudonana: ecology, evolution, and metabolism.</title>
        <authorList>
            <person name="Armbrust E.V."/>
            <person name="Berges J.A."/>
            <person name="Bowler C."/>
            <person name="Green B.R."/>
            <person name="Martinez D."/>
            <person name="Putnam N.H."/>
            <person name="Zhou S."/>
            <person name="Allen A.E."/>
            <person name="Apt K.E."/>
            <person name="Bechner M."/>
            <person name="Brzezinski M.A."/>
            <person name="Chaal B.K."/>
            <person name="Chiovitti A."/>
            <person name="Davis A.K."/>
            <person name="Demarest M.S."/>
            <person name="Detter J.C."/>
            <person name="Glavina T."/>
            <person name="Goodstein D."/>
            <person name="Hadi M.Z."/>
            <person name="Hellsten U."/>
            <person name="Hildebrand M."/>
            <person name="Jenkins B.D."/>
            <person name="Jurka J."/>
            <person name="Kapitonov V.V."/>
            <person name="Kroger N."/>
            <person name="Lau W.W."/>
            <person name="Lane T.W."/>
            <person name="Larimer F.W."/>
            <person name="Lippmeier J.C."/>
            <person name="Lucas S."/>
            <person name="Medina M."/>
            <person name="Montsant A."/>
            <person name="Obornik M."/>
            <person name="Parker M.S."/>
            <person name="Palenik B."/>
            <person name="Pazour G.J."/>
            <person name="Richardson P.M."/>
            <person name="Rynearson T.A."/>
            <person name="Saito M.A."/>
            <person name="Schwartz D.C."/>
            <person name="Thamatrakoln K."/>
            <person name="Valentin K."/>
            <person name="Vardi A."/>
            <person name="Wilkerson F.P."/>
            <person name="Rokhsar D.S."/>
        </authorList>
    </citation>
    <scope>NUCLEOTIDE SEQUENCE [LARGE SCALE GENOMIC DNA]</scope>
    <source>
        <strain evidence="3 4">CCMP1335</strain>
    </source>
</reference>
<feature type="transmembrane region" description="Helical" evidence="2">
    <location>
        <begin position="772"/>
        <end position="791"/>
    </location>
</feature>
<dbReference type="KEGG" id="tps:THAPSDRAFT_6045"/>
<proteinExistence type="predicted"/>
<feature type="region of interest" description="Disordered" evidence="1">
    <location>
        <begin position="88"/>
        <end position="124"/>
    </location>
</feature>
<dbReference type="EMBL" id="CM000643">
    <property type="protein sequence ID" value="EED91102.1"/>
    <property type="molecule type" value="Genomic_DNA"/>
</dbReference>
<dbReference type="eggNOG" id="KOG2657">
    <property type="taxonomic scope" value="Eukaryota"/>
</dbReference>
<dbReference type="InParanoid" id="B8C5E5"/>
<evidence type="ECO:0000313" key="3">
    <source>
        <dbReference type="EMBL" id="EED91102.1"/>
    </source>
</evidence>
<dbReference type="Proteomes" id="UP000001449">
    <property type="component" value="Chromosome 6"/>
</dbReference>
<keyword evidence="2" id="KW-1133">Transmembrane helix</keyword>
<evidence type="ECO:0000313" key="4">
    <source>
        <dbReference type="Proteomes" id="UP000001449"/>
    </source>
</evidence>
<dbReference type="PANTHER" id="PTHR21092:SF0">
    <property type="entry name" value="NICASTRIN"/>
    <property type="match status" value="1"/>
</dbReference>
<feature type="compositionally biased region" description="Polar residues" evidence="1">
    <location>
        <begin position="106"/>
        <end position="124"/>
    </location>
</feature>
<keyword evidence="2" id="KW-0472">Membrane</keyword>
<organism evidence="3 4">
    <name type="scientific">Thalassiosira pseudonana</name>
    <name type="common">Marine diatom</name>
    <name type="synonym">Cyclotella nana</name>
    <dbReference type="NCBI Taxonomy" id="35128"/>
    <lineage>
        <taxon>Eukaryota</taxon>
        <taxon>Sar</taxon>
        <taxon>Stramenopiles</taxon>
        <taxon>Ochrophyta</taxon>
        <taxon>Bacillariophyta</taxon>
        <taxon>Coscinodiscophyceae</taxon>
        <taxon>Thalassiosirophycidae</taxon>
        <taxon>Thalassiosirales</taxon>
        <taxon>Thalassiosiraceae</taxon>
        <taxon>Thalassiosira</taxon>
    </lineage>
</organism>
<dbReference type="OMA" id="IAGAYQN"/>
<protein>
    <recommendedName>
        <fullName evidence="5">Nicastrin</fullName>
    </recommendedName>
</protein>
<dbReference type="InterPro" id="IPR008710">
    <property type="entry name" value="Nicastrin"/>
</dbReference>
<evidence type="ECO:0000256" key="2">
    <source>
        <dbReference type="SAM" id="Phobius"/>
    </source>
</evidence>
<dbReference type="SUPFAM" id="SSF53187">
    <property type="entry name" value="Zn-dependent exopeptidases"/>
    <property type="match status" value="1"/>
</dbReference>
<dbReference type="PANTHER" id="PTHR21092">
    <property type="entry name" value="NICASTRIN"/>
    <property type="match status" value="1"/>
</dbReference>
<feature type="compositionally biased region" description="Low complexity" evidence="1">
    <location>
        <begin position="88"/>
        <end position="105"/>
    </location>
</feature>
<dbReference type="Pfam" id="PF05450">
    <property type="entry name" value="Nicastrin"/>
    <property type="match status" value="1"/>
</dbReference>
<sequence>MVGRILHWSSVVENANNDDDAAENNGNRRLANPEMAPYVTILNESEYTSNTIAQLVLYSSSYVASDAYGSVEVGGPLRGILVLADGDGSSSSDGNVNNGNNNSNGYTSPESPTPQGDNTPMSSLSIGSSYEWNVNGNGLTMTDMYGIPTVYVYDAATAEYLREVGTEQSASLQSSSNSNNEDDTTNAVYPSILSEFNYYMGPQVTESGETVTSKECLEWKNVDGTWSPKCLPLGGNSVWSVAGSPVSLDYSGGEGNNNSKNKPVVMLSTNIDTTSAFHDISPGANTAASNILTLLLSAQLVGSITDEVLDQLPGKIAFGFFQGESYGYLGSRRFLEDVVQGFNCQNGNEGVASVYKRKDEKGIARACLHPLRADLTFQNINNLRGMIAVDQVGNLGGGKTLYVHGGEKSATNAQDGFAGFLAEVMVELSTDDYSVQASSVGEQDGVNPLPPTPLTSLVQVSEGALGGIVLTGYDNAFVDNSLYHSHLDSVSKLQMIDSDAIASAATVLARSAVAAAYQNENEEVDAATAAAYALELLPNAASSSSDTFQSLYNCLFQDGNCETLLTYGNVERNNDAKRTGIDLGLGQPLKTPPNYYVSIYDGDNGQAFVRASEVIYGSLVAEESGENANIKPYGQDAGDVFLLRPSLLEMSIAGLLNAFLGRGSFAPGDDGNTASPNLLKCESTADCSSVSYCSTSSSSLAVPTCAGGMCVCGSRSHYHPALDEAIAPATNKRTSYFTVQDDDGGISALYTEPFWSSSVGVRVYNDAGNTPGVWASSIGSVFAVICLTFVFRLKTKLIKEKVY</sequence>
<accession>B8C5E5</accession>
<dbReference type="GeneID" id="7448579"/>
<evidence type="ECO:0008006" key="5">
    <source>
        <dbReference type="Google" id="ProtNLM"/>
    </source>
</evidence>
<name>B8C5E5_THAPS</name>
<dbReference type="GO" id="GO:0005886">
    <property type="term" value="C:plasma membrane"/>
    <property type="evidence" value="ECO:0000318"/>
    <property type="project" value="GO_Central"/>
</dbReference>
<keyword evidence="2" id="KW-0812">Transmembrane</keyword>
<evidence type="ECO:0000256" key="1">
    <source>
        <dbReference type="SAM" id="MobiDB-lite"/>
    </source>
</evidence>
<dbReference type="HOGENOM" id="CLU_361508_0_0_1"/>
<dbReference type="RefSeq" id="XP_002290995.1">
    <property type="nucleotide sequence ID" value="XM_002290959.1"/>
</dbReference>
<dbReference type="GO" id="GO:0016485">
    <property type="term" value="P:protein processing"/>
    <property type="evidence" value="ECO:0000318"/>
    <property type="project" value="GO_Central"/>
</dbReference>
<dbReference type="AlphaFoldDB" id="B8C5E5"/>
<reference evidence="3 4" key="2">
    <citation type="journal article" date="2008" name="Nature">
        <title>The Phaeodactylum genome reveals the evolutionary history of diatom genomes.</title>
        <authorList>
            <person name="Bowler C."/>
            <person name="Allen A.E."/>
            <person name="Badger J.H."/>
            <person name="Grimwood J."/>
            <person name="Jabbari K."/>
            <person name="Kuo A."/>
            <person name="Maheswari U."/>
            <person name="Martens C."/>
            <person name="Maumus F."/>
            <person name="Otillar R.P."/>
            <person name="Rayko E."/>
            <person name="Salamov A."/>
            <person name="Vandepoele K."/>
            <person name="Beszteri B."/>
            <person name="Gruber A."/>
            <person name="Heijde M."/>
            <person name="Katinka M."/>
            <person name="Mock T."/>
            <person name="Valentin K."/>
            <person name="Verret F."/>
            <person name="Berges J.A."/>
            <person name="Brownlee C."/>
            <person name="Cadoret J.P."/>
            <person name="Chiovitti A."/>
            <person name="Choi C.J."/>
            <person name="Coesel S."/>
            <person name="De Martino A."/>
            <person name="Detter J.C."/>
            <person name="Durkin C."/>
            <person name="Falciatore A."/>
            <person name="Fournet J."/>
            <person name="Haruta M."/>
            <person name="Huysman M.J."/>
            <person name="Jenkins B.D."/>
            <person name="Jiroutova K."/>
            <person name="Jorgensen R.E."/>
            <person name="Joubert Y."/>
            <person name="Kaplan A."/>
            <person name="Kroger N."/>
            <person name="Kroth P.G."/>
            <person name="La Roche J."/>
            <person name="Lindquist E."/>
            <person name="Lommer M."/>
            <person name="Martin-Jezequel V."/>
            <person name="Lopez P.J."/>
            <person name="Lucas S."/>
            <person name="Mangogna M."/>
            <person name="McGinnis K."/>
            <person name="Medlin L.K."/>
            <person name="Montsant A."/>
            <person name="Oudot-Le Secq M.P."/>
            <person name="Napoli C."/>
            <person name="Obornik M."/>
            <person name="Parker M.S."/>
            <person name="Petit J.L."/>
            <person name="Porcel B.M."/>
            <person name="Poulsen N."/>
            <person name="Robison M."/>
            <person name="Rychlewski L."/>
            <person name="Rynearson T.A."/>
            <person name="Schmutz J."/>
            <person name="Shapiro H."/>
            <person name="Siaut M."/>
            <person name="Stanley M."/>
            <person name="Sussman M.R."/>
            <person name="Taylor A.R."/>
            <person name="Vardi A."/>
            <person name="von Dassow P."/>
            <person name="Vyverman W."/>
            <person name="Willis A."/>
            <person name="Wyrwicz L.S."/>
            <person name="Rokhsar D.S."/>
            <person name="Weissenbach J."/>
            <person name="Armbrust E.V."/>
            <person name="Green B.R."/>
            <person name="Van de Peer Y."/>
            <person name="Grigoriev I.V."/>
        </authorList>
    </citation>
    <scope>NUCLEOTIDE SEQUENCE [LARGE SCALE GENOMIC DNA]</scope>
    <source>
        <strain evidence="3 4">CCMP1335</strain>
    </source>
</reference>
<dbReference type="PaxDb" id="35128-Thaps6045"/>
<dbReference type="STRING" id="35128.B8C5E5"/>